<feature type="compositionally biased region" description="Basic and acidic residues" evidence="1">
    <location>
        <begin position="88"/>
        <end position="97"/>
    </location>
</feature>
<dbReference type="Proteomes" id="UP001474181">
    <property type="component" value="Unassembled WGS sequence"/>
</dbReference>
<name>A0ABV1WVL4_9ACTN</name>
<organism evidence="2 3">
    <name type="scientific">Streptomyces hyaluromycini</name>
    <dbReference type="NCBI Taxonomy" id="1377993"/>
    <lineage>
        <taxon>Bacteria</taxon>
        <taxon>Bacillati</taxon>
        <taxon>Actinomycetota</taxon>
        <taxon>Actinomycetes</taxon>
        <taxon>Kitasatosporales</taxon>
        <taxon>Streptomycetaceae</taxon>
        <taxon>Streptomyces</taxon>
    </lineage>
</organism>
<dbReference type="EMBL" id="JBEPEK010000089">
    <property type="protein sequence ID" value="MER7180785.1"/>
    <property type="molecule type" value="Genomic_DNA"/>
</dbReference>
<gene>
    <name evidence="2" type="ORF">ABT404_15105</name>
</gene>
<reference evidence="2 3" key="1">
    <citation type="submission" date="2024-06" db="EMBL/GenBank/DDBJ databases">
        <title>The Natural Products Discovery Center: Release of the First 8490 Sequenced Strains for Exploring Actinobacteria Biosynthetic Diversity.</title>
        <authorList>
            <person name="Kalkreuter E."/>
            <person name="Kautsar S.A."/>
            <person name="Yang D."/>
            <person name="Bader C.D."/>
            <person name="Teijaro C.N."/>
            <person name="Fluegel L."/>
            <person name="Davis C.M."/>
            <person name="Simpson J.R."/>
            <person name="Lauterbach L."/>
            <person name="Steele A.D."/>
            <person name="Gui C."/>
            <person name="Meng S."/>
            <person name="Li G."/>
            <person name="Viehrig K."/>
            <person name="Ye F."/>
            <person name="Su P."/>
            <person name="Kiefer A.F."/>
            <person name="Nichols A."/>
            <person name="Cepeda A.J."/>
            <person name="Yan W."/>
            <person name="Fan B."/>
            <person name="Jiang Y."/>
            <person name="Adhikari A."/>
            <person name="Zheng C.-J."/>
            <person name="Schuster L."/>
            <person name="Cowan T.M."/>
            <person name="Smanski M.J."/>
            <person name="Chevrette M.G."/>
            <person name="De Carvalho L.P.S."/>
            <person name="Shen B."/>
        </authorList>
    </citation>
    <scope>NUCLEOTIDE SEQUENCE [LARGE SCALE GENOMIC DNA]</scope>
    <source>
        <strain evidence="2 3">NPDC000234</strain>
    </source>
</reference>
<feature type="region of interest" description="Disordered" evidence="1">
    <location>
        <begin position="72"/>
        <end position="117"/>
    </location>
</feature>
<proteinExistence type="predicted"/>
<comment type="caution">
    <text evidence="2">The sequence shown here is derived from an EMBL/GenBank/DDBJ whole genome shotgun (WGS) entry which is preliminary data.</text>
</comment>
<evidence type="ECO:0000313" key="3">
    <source>
        <dbReference type="Proteomes" id="UP001474181"/>
    </source>
</evidence>
<accession>A0ABV1WVL4</accession>
<sequence>MSMYRTSPPFTGLRADGMLGGRCGRCEFRRACGGSRSRAYHGTGNPFAEEPLCRYAPGSFPYQREVAARLYAGEPAEPETVPSPSAARDGEDRRTPEHPSAPSLWHRWLAPHPGHDL</sequence>
<evidence type="ECO:0000313" key="2">
    <source>
        <dbReference type="EMBL" id="MER7180785.1"/>
    </source>
</evidence>
<dbReference type="RefSeq" id="WP_350781103.1">
    <property type="nucleotide sequence ID" value="NZ_JBEPEK010000089.1"/>
</dbReference>
<protein>
    <submittedName>
        <fullName evidence="2">Uncharacterized protein</fullName>
    </submittedName>
</protein>
<keyword evidence="3" id="KW-1185">Reference proteome</keyword>
<evidence type="ECO:0000256" key="1">
    <source>
        <dbReference type="SAM" id="MobiDB-lite"/>
    </source>
</evidence>